<keyword evidence="13" id="KW-1185">Reference proteome</keyword>
<dbReference type="GO" id="GO:0003979">
    <property type="term" value="F:UDP-glucose 6-dehydrogenase activity"/>
    <property type="evidence" value="ECO:0007669"/>
    <property type="project" value="UniProtKB-EC"/>
</dbReference>
<evidence type="ECO:0000259" key="11">
    <source>
        <dbReference type="SMART" id="SM00984"/>
    </source>
</evidence>
<evidence type="ECO:0000256" key="5">
    <source>
        <dbReference type="ARBA" id="ARBA00023027"/>
    </source>
</evidence>
<name>A0AAJ0M101_9PEZI</name>
<dbReference type="PIRSF" id="PIRSF500134">
    <property type="entry name" value="UDPglc_DH_bac"/>
    <property type="match status" value="1"/>
</dbReference>
<evidence type="ECO:0000256" key="9">
    <source>
        <dbReference type="PIRSR" id="PIRSR500134-3"/>
    </source>
</evidence>
<dbReference type="FunFam" id="3.40.50.720:FF:000193">
    <property type="entry name" value="UDP-glucose 6-dehydrogenase"/>
    <property type="match status" value="1"/>
</dbReference>
<evidence type="ECO:0000256" key="7">
    <source>
        <dbReference type="PIRSR" id="PIRSR500134-1"/>
    </source>
</evidence>
<dbReference type="PANTHER" id="PTHR11374:SF3">
    <property type="entry name" value="UDP-GLUCOSE 6-DEHYDROGENASE"/>
    <property type="match status" value="1"/>
</dbReference>
<evidence type="ECO:0000313" key="12">
    <source>
        <dbReference type="EMBL" id="KAK3304997.1"/>
    </source>
</evidence>
<reference evidence="12" key="2">
    <citation type="submission" date="2023-06" db="EMBL/GenBank/DDBJ databases">
        <authorList>
            <consortium name="Lawrence Berkeley National Laboratory"/>
            <person name="Mondo S.J."/>
            <person name="Hensen N."/>
            <person name="Bonometti L."/>
            <person name="Westerberg I."/>
            <person name="Brannstrom I.O."/>
            <person name="Guillou S."/>
            <person name="Cros-Aarteil S."/>
            <person name="Calhoun S."/>
            <person name="Haridas S."/>
            <person name="Kuo A."/>
            <person name="Pangilinan J."/>
            <person name="Riley R."/>
            <person name="Labutti K."/>
            <person name="Andreopoulos B."/>
            <person name="Lipzen A."/>
            <person name="Chen C."/>
            <person name="Yanf M."/>
            <person name="Daum C."/>
            <person name="Ng V."/>
            <person name="Clum A."/>
            <person name="Steindorff A."/>
            <person name="Ohm R."/>
            <person name="Martin F."/>
            <person name="Silar P."/>
            <person name="Natvig D."/>
            <person name="Lalanne C."/>
            <person name="Gautier V."/>
            <person name="Ament-Velasquez S.L."/>
            <person name="Kruys A."/>
            <person name="Hutchinson M.I."/>
            <person name="Powell A.J."/>
            <person name="Barry K."/>
            <person name="Miller A.N."/>
            <person name="Grigoriev I.V."/>
            <person name="Debuchy R."/>
            <person name="Gladieux P."/>
            <person name="Thoren M.H."/>
            <person name="Johannesson H."/>
        </authorList>
    </citation>
    <scope>NUCLEOTIDE SEQUENCE</scope>
    <source>
        <strain evidence="12">CBS 333.67</strain>
    </source>
</reference>
<dbReference type="EMBL" id="JAUDZG010000004">
    <property type="protein sequence ID" value="KAK3304997.1"/>
    <property type="molecule type" value="Genomic_DNA"/>
</dbReference>
<dbReference type="GO" id="GO:0005634">
    <property type="term" value="C:nucleus"/>
    <property type="evidence" value="ECO:0007669"/>
    <property type="project" value="TreeGrafter"/>
</dbReference>
<comment type="catalytic activity">
    <reaction evidence="6">
        <text>UDP-alpha-D-glucose + 2 NAD(+) + H2O = UDP-alpha-D-glucuronate + 2 NADH + 3 H(+)</text>
        <dbReference type="Rhea" id="RHEA:23596"/>
        <dbReference type="ChEBI" id="CHEBI:15377"/>
        <dbReference type="ChEBI" id="CHEBI:15378"/>
        <dbReference type="ChEBI" id="CHEBI:57540"/>
        <dbReference type="ChEBI" id="CHEBI:57945"/>
        <dbReference type="ChEBI" id="CHEBI:58052"/>
        <dbReference type="ChEBI" id="CHEBI:58885"/>
        <dbReference type="EC" id="1.1.1.22"/>
    </reaction>
</comment>
<dbReference type="Pfam" id="PF00984">
    <property type="entry name" value="UDPG_MGDP_dh"/>
    <property type="match status" value="1"/>
</dbReference>
<dbReference type="InterPro" id="IPR036291">
    <property type="entry name" value="NAD(P)-bd_dom_sf"/>
</dbReference>
<dbReference type="SUPFAM" id="SSF51735">
    <property type="entry name" value="NAD(P)-binding Rossmann-fold domains"/>
    <property type="match status" value="1"/>
</dbReference>
<dbReference type="InterPro" id="IPR008927">
    <property type="entry name" value="6-PGluconate_DH-like_C_sf"/>
</dbReference>
<dbReference type="SUPFAM" id="SSF52413">
    <property type="entry name" value="UDP-glucose/GDP-mannose dehydrogenase C-terminal domain"/>
    <property type="match status" value="1"/>
</dbReference>
<dbReference type="InterPro" id="IPR014027">
    <property type="entry name" value="UDP-Glc/GDP-Man_DH_C"/>
</dbReference>
<feature type="region of interest" description="Disordered" evidence="10">
    <location>
        <begin position="1"/>
        <end position="49"/>
    </location>
</feature>
<protein>
    <recommendedName>
        <fullName evidence="3">UDP-glucose 6-dehydrogenase</fullName>
        <ecNumber evidence="3">1.1.1.22</ecNumber>
    </recommendedName>
</protein>
<reference evidence="12" key="1">
    <citation type="journal article" date="2023" name="Mol. Phylogenet. Evol.">
        <title>Genome-scale phylogeny and comparative genomics of the fungal order Sordariales.</title>
        <authorList>
            <person name="Hensen N."/>
            <person name="Bonometti L."/>
            <person name="Westerberg I."/>
            <person name="Brannstrom I.O."/>
            <person name="Guillou S."/>
            <person name="Cros-Aarteil S."/>
            <person name="Calhoun S."/>
            <person name="Haridas S."/>
            <person name="Kuo A."/>
            <person name="Mondo S."/>
            <person name="Pangilinan J."/>
            <person name="Riley R."/>
            <person name="LaButti K."/>
            <person name="Andreopoulos B."/>
            <person name="Lipzen A."/>
            <person name="Chen C."/>
            <person name="Yan M."/>
            <person name="Daum C."/>
            <person name="Ng V."/>
            <person name="Clum A."/>
            <person name="Steindorff A."/>
            <person name="Ohm R.A."/>
            <person name="Martin F."/>
            <person name="Silar P."/>
            <person name="Natvig D.O."/>
            <person name="Lalanne C."/>
            <person name="Gautier V."/>
            <person name="Ament-Velasquez S.L."/>
            <person name="Kruys A."/>
            <person name="Hutchinson M.I."/>
            <person name="Powell A.J."/>
            <person name="Barry K."/>
            <person name="Miller A.N."/>
            <person name="Grigoriev I.V."/>
            <person name="Debuchy R."/>
            <person name="Gladieux P."/>
            <person name="Hiltunen Thoren M."/>
            <person name="Johannesson H."/>
        </authorList>
    </citation>
    <scope>NUCLEOTIDE SEQUENCE</scope>
    <source>
        <strain evidence="12">CBS 333.67</strain>
    </source>
</reference>
<dbReference type="InterPro" id="IPR001732">
    <property type="entry name" value="UDP-Glc/GDP-Man_DH_N"/>
</dbReference>
<dbReference type="Gene3D" id="1.20.5.100">
    <property type="entry name" value="Cytochrome c1, transmembrane anchor, C-terminal"/>
    <property type="match status" value="1"/>
</dbReference>
<evidence type="ECO:0000256" key="3">
    <source>
        <dbReference type="ARBA" id="ARBA00012954"/>
    </source>
</evidence>
<organism evidence="12 13">
    <name type="scientific">Chaetomium strumarium</name>
    <dbReference type="NCBI Taxonomy" id="1170767"/>
    <lineage>
        <taxon>Eukaryota</taxon>
        <taxon>Fungi</taxon>
        <taxon>Dikarya</taxon>
        <taxon>Ascomycota</taxon>
        <taxon>Pezizomycotina</taxon>
        <taxon>Sordariomycetes</taxon>
        <taxon>Sordariomycetidae</taxon>
        <taxon>Sordariales</taxon>
        <taxon>Chaetomiaceae</taxon>
        <taxon>Chaetomium</taxon>
    </lineage>
</organism>
<feature type="binding site" evidence="8">
    <location>
        <begin position="386"/>
        <end position="390"/>
    </location>
    <ligand>
        <name>substrate</name>
    </ligand>
</feature>
<dbReference type="SMART" id="SM00984">
    <property type="entry name" value="UDPG_MGDP_dh_C"/>
    <property type="match status" value="1"/>
</dbReference>
<evidence type="ECO:0000313" key="13">
    <source>
        <dbReference type="Proteomes" id="UP001273166"/>
    </source>
</evidence>
<dbReference type="AlphaFoldDB" id="A0AAJ0M101"/>
<dbReference type="Gene3D" id="3.40.50.720">
    <property type="entry name" value="NAD(P)-binding Rossmann-like Domain"/>
    <property type="match status" value="2"/>
</dbReference>
<dbReference type="InterPro" id="IPR036220">
    <property type="entry name" value="UDP-Glc/GDP-Man_DH_C_sf"/>
</dbReference>
<feature type="domain" description="UDP-glucose/GDP-mannose dehydrogenase C-terminal" evidence="11">
    <location>
        <begin position="453"/>
        <end position="566"/>
    </location>
</feature>
<dbReference type="GO" id="GO:0051287">
    <property type="term" value="F:NAD binding"/>
    <property type="evidence" value="ECO:0007669"/>
    <property type="project" value="InterPro"/>
</dbReference>
<dbReference type="InterPro" id="IPR014026">
    <property type="entry name" value="UDP-Glc/GDP-Man_DH_dimer"/>
</dbReference>
<dbReference type="RefSeq" id="XP_062720777.1">
    <property type="nucleotide sequence ID" value="XM_062862386.1"/>
</dbReference>
<dbReference type="FunFam" id="1.20.5.100:FF:000001">
    <property type="entry name" value="UDP-glucose 6-dehydrogenase"/>
    <property type="match status" value="1"/>
</dbReference>
<feature type="binding site" evidence="8">
    <location>
        <position position="341"/>
    </location>
    <ligand>
        <name>substrate</name>
    </ligand>
</feature>
<dbReference type="GO" id="GO:0000271">
    <property type="term" value="P:polysaccharide biosynthetic process"/>
    <property type="evidence" value="ECO:0007669"/>
    <property type="project" value="InterPro"/>
</dbReference>
<feature type="binding site" evidence="9">
    <location>
        <position position="253"/>
    </location>
    <ligand>
        <name>NAD(+)</name>
        <dbReference type="ChEBI" id="CHEBI:57540"/>
    </ligand>
</feature>
<dbReference type="InterPro" id="IPR028357">
    <property type="entry name" value="UDPglc_DH_bac"/>
</dbReference>
<feature type="binding site" evidence="8">
    <location>
        <position position="394"/>
    </location>
    <ligand>
        <name>substrate</name>
    </ligand>
</feature>
<feature type="binding site" evidence="8">
    <location>
        <position position="460"/>
    </location>
    <ligand>
        <name>substrate</name>
    </ligand>
</feature>
<dbReference type="GO" id="GO:0006024">
    <property type="term" value="P:glycosaminoglycan biosynthetic process"/>
    <property type="evidence" value="ECO:0007669"/>
    <property type="project" value="TreeGrafter"/>
</dbReference>
<comment type="similarity">
    <text evidence="2">Belongs to the UDP-glucose/GDP-mannose dehydrogenase family.</text>
</comment>
<evidence type="ECO:0000256" key="2">
    <source>
        <dbReference type="ARBA" id="ARBA00006601"/>
    </source>
</evidence>
<feature type="binding site" evidence="9">
    <location>
        <position position="467"/>
    </location>
    <ligand>
        <name>NAD(+)</name>
        <dbReference type="ChEBI" id="CHEBI:57540"/>
    </ligand>
</feature>
<feature type="region of interest" description="Disordered" evidence="10">
    <location>
        <begin position="139"/>
        <end position="183"/>
    </location>
</feature>
<dbReference type="PANTHER" id="PTHR11374">
    <property type="entry name" value="UDP-GLUCOSE DEHYDROGENASE/UDP-MANNAC DEHYDROGENASE"/>
    <property type="match status" value="1"/>
</dbReference>
<feature type="active site" description="Nucleophile" evidence="7">
    <location>
        <position position="397"/>
    </location>
</feature>
<evidence type="ECO:0000256" key="10">
    <source>
        <dbReference type="SAM" id="MobiDB-lite"/>
    </source>
</evidence>
<dbReference type="PIRSF" id="PIRSF000124">
    <property type="entry name" value="UDPglc_GDPman_dh"/>
    <property type="match status" value="1"/>
</dbReference>
<keyword evidence="4" id="KW-0560">Oxidoreductase</keyword>
<dbReference type="SUPFAM" id="SSF48179">
    <property type="entry name" value="6-phosphogluconate dehydrogenase C-terminal domain-like"/>
    <property type="match status" value="1"/>
</dbReference>
<comment type="pathway">
    <text evidence="1">Nucleotide-sugar biosynthesis; UDP-alpha-D-glucuronate biosynthesis; UDP-alpha-D-glucuronate from UDP-alpha-D-glucose: step 1/1.</text>
</comment>
<evidence type="ECO:0000256" key="6">
    <source>
        <dbReference type="ARBA" id="ARBA00047473"/>
    </source>
</evidence>
<evidence type="ECO:0000256" key="1">
    <source>
        <dbReference type="ARBA" id="ARBA00004701"/>
    </source>
</evidence>
<feature type="compositionally biased region" description="Polar residues" evidence="10">
    <location>
        <begin position="169"/>
        <end position="180"/>
    </location>
</feature>
<dbReference type="InterPro" id="IPR028356">
    <property type="entry name" value="UDPglc_DH_euk"/>
</dbReference>
<dbReference type="InterPro" id="IPR017476">
    <property type="entry name" value="UDP-Glc/GDP-Man"/>
</dbReference>
<accession>A0AAJ0M101</accession>
<dbReference type="GeneID" id="87881215"/>
<dbReference type="EC" id="1.1.1.22" evidence="3"/>
<comment type="caution">
    <text evidence="12">The sequence shown here is derived from an EMBL/GenBank/DDBJ whole genome shotgun (WGS) entry which is preliminary data.</text>
</comment>
<dbReference type="NCBIfam" id="TIGR03026">
    <property type="entry name" value="NDP-sugDHase"/>
    <property type="match status" value="1"/>
</dbReference>
<feature type="binding site" evidence="9">
    <location>
        <position position="213"/>
    </location>
    <ligand>
        <name>NAD(+)</name>
        <dbReference type="ChEBI" id="CHEBI:57540"/>
    </ligand>
</feature>
<dbReference type="Proteomes" id="UP001273166">
    <property type="component" value="Unassembled WGS sequence"/>
</dbReference>
<evidence type="ECO:0000256" key="4">
    <source>
        <dbReference type="ARBA" id="ARBA00023002"/>
    </source>
</evidence>
<feature type="compositionally biased region" description="Basic and acidic residues" evidence="10">
    <location>
        <begin position="149"/>
        <end position="163"/>
    </location>
</feature>
<dbReference type="Pfam" id="PF03721">
    <property type="entry name" value="UDPG_MGDP_dh_N"/>
    <property type="match status" value="2"/>
</dbReference>
<feature type="binding site" evidence="9">
    <location>
        <position position="400"/>
    </location>
    <ligand>
        <name>NAD(+)</name>
        <dbReference type="ChEBI" id="CHEBI:57540"/>
    </ligand>
</feature>
<evidence type="ECO:0000256" key="8">
    <source>
        <dbReference type="PIRSR" id="PIRSR500134-2"/>
    </source>
</evidence>
<gene>
    <name evidence="12" type="ORF">B0T15DRAFT_186668</name>
</gene>
<proteinExistence type="inferred from homology"/>
<dbReference type="Pfam" id="PF03720">
    <property type="entry name" value="UDPG_MGDP_dh_C"/>
    <property type="match status" value="1"/>
</dbReference>
<sequence length="687" mass="74225">MSTPSLSVVDSEEGVTLDDSIGPPTPTDSSSFSPELRPRDDSAYSPVKAQGNNSQFLSFPLFDITTPATSVRNICCVGAGFVGGPTAAVIALHNPHLRVTVVDKDEQRIRRWNSKHPPIHEPGLKHILRITRDGSRECTFHSGSTRFRRGSDDERDSPFHNEGEPGAGQCQSDTTSSTGANIRVPARSPNLVFTTEVAKSISEADIVLIAVNTPTKRRGHGAGSATDMAAFETVTAFVAQHARPGIIIVEKSTVPCMTARLVQGKLALYRPGVPFEVLSNPEFLAAGTAVKDLLHADRILIGSSNTPSGHRAAAALAAVYASWIPRSRIITINVFSSELAKLVANAMLAQRISSINSIAAVCDATGADVDEVAEAIGADPRIGGKFLKAGIGFGGSCFKKDVLSLVYLAETLGLPEVARYWRAVTDMNEFARTRFTSRVISCLNNTLAGKKLTVLGYAFKKDTNDTRESPALHIVQTLLEEGPKELAVFDPLCNPAQIMDEIDSIAGPEVLQRNGGPVVVYTDVYAACRGSDAVLITTEFDEFRNLPMQVEAKMEMSIADPRPFDRDESNESDLLSLHSYLLQSQTAVATASGHIMPEAESTFGRLQPMPPCPDNCPDCLAEKAVGAAGAGASMKLTPKRRLDWRKIYYHMNRPQWVFDGRGVLDIAAMEKIGFRVESVGRQSRISY</sequence>
<keyword evidence="5 9" id="KW-0520">NAD</keyword>